<dbReference type="InterPro" id="IPR000073">
    <property type="entry name" value="AB_hydrolase_1"/>
</dbReference>
<proteinExistence type="predicted"/>
<dbReference type="SUPFAM" id="SSF53474">
    <property type="entry name" value="alpha/beta-Hydrolases"/>
    <property type="match status" value="1"/>
</dbReference>
<dbReference type="PANTHER" id="PTHR37017:SF11">
    <property type="entry name" value="ESTERASE_LIPASE_THIOESTERASE DOMAIN-CONTAINING PROTEIN"/>
    <property type="match status" value="1"/>
</dbReference>
<protein>
    <recommendedName>
        <fullName evidence="1">AB hydrolase-1 domain-containing protein</fullName>
    </recommendedName>
</protein>
<evidence type="ECO:0000313" key="3">
    <source>
        <dbReference type="Proteomes" id="UP000028545"/>
    </source>
</evidence>
<dbReference type="KEGG" id="sapo:SAPIO_CDS2506"/>
<dbReference type="PANTHER" id="PTHR37017">
    <property type="entry name" value="AB HYDROLASE-1 DOMAIN-CONTAINING PROTEIN-RELATED"/>
    <property type="match status" value="1"/>
</dbReference>
<dbReference type="OrthoDB" id="1263307at2759"/>
<feature type="domain" description="AB hydrolase-1" evidence="1">
    <location>
        <begin position="51"/>
        <end position="291"/>
    </location>
</feature>
<dbReference type="RefSeq" id="XP_016644877.1">
    <property type="nucleotide sequence ID" value="XM_016785501.1"/>
</dbReference>
<dbReference type="OMA" id="DYENNTM"/>
<dbReference type="VEuPathDB" id="FungiDB:SAPIO_CDS2506"/>
<dbReference type="Gene3D" id="3.40.50.1820">
    <property type="entry name" value="alpha/beta hydrolase"/>
    <property type="match status" value="1"/>
</dbReference>
<dbReference type="AlphaFoldDB" id="A0A084GCL6"/>
<sequence>MPNAGLQQFEAHGIRESSLNPEFSRAELVNSIKGGNWNTSRTISPKMPLEFVLVSGAWHLPVHFKPLIEGLRKAGHFSRAVTPKCVNSSPAATSFQPDVDAVRAAVEELLRQGTDVVLVMHSYGGMVGTEASGAVAQDADKYPGKIRRLVYVAAHVPSEGQNLLDVIKDAPVPLPPGEYVELDHESGHYAVNERAAEIFYHDIPEPGKSECAAALGKQPIASFTSPVTRAGWQWFPSTYIYTTLDRALQLHIQQFMVEQARSFSSPAGRRTPFSGPLGEFTVETGHTPFVAKTREMVDILCDLVSED</sequence>
<dbReference type="InterPro" id="IPR029058">
    <property type="entry name" value="AB_hydrolase_fold"/>
</dbReference>
<comment type="caution">
    <text evidence="2">The sequence shown here is derived from an EMBL/GenBank/DDBJ whole genome shotgun (WGS) entry which is preliminary data.</text>
</comment>
<dbReference type="HOGENOM" id="CLU_046066_1_3_1"/>
<dbReference type="InterPro" id="IPR052897">
    <property type="entry name" value="Sec-Metab_Biosynth_Hydrolase"/>
</dbReference>
<dbReference type="GeneID" id="27721578"/>
<evidence type="ECO:0000259" key="1">
    <source>
        <dbReference type="Pfam" id="PF12697"/>
    </source>
</evidence>
<dbReference type="Pfam" id="PF12697">
    <property type="entry name" value="Abhydrolase_6"/>
    <property type="match status" value="1"/>
</dbReference>
<dbReference type="Proteomes" id="UP000028545">
    <property type="component" value="Unassembled WGS sequence"/>
</dbReference>
<name>A0A084GCL6_PSEDA</name>
<keyword evidence="3" id="KW-1185">Reference proteome</keyword>
<reference evidence="2 3" key="1">
    <citation type="journal article" date="2014" name="Genome Announc.">
        <title>Draft genome sequence of the pathogenic fungus Scedosporium apiospermum.</title>
        <authorList>
            <person name="Vandeputte P."/>
            <person name="Ghamrawi S."/>
            <person name="Rechenmann M."/>
            <person name="Iltis A."/>
            <person name="Giraud S."/>
            <person name="Fleury M."/>
            <person name="Thornton C."/>
            <person name="Delhaes L."/>
            <person name="Meyer W."/>
            <person name="Papon N."/>
            <person name="Bouchara J.P."/>
        </authorList>
    </citation>
    <scope>NUCLEOTIDE SEQUENCE [LARGE SCALE GENOMIC DNA]</scope>
    <source>
        <strain evidence="2 3">IHEM 14462</strain>
    </source>
</reference>
<accession>A0A084GCL6</accession>
<organism evidence="2 3">
    <name type="scientific">Pseudallescheria apiosperma</name>
    <name type="common">Scedosporium apiospermum</name>
    <dbReference type="NCBI Taxonomy" id="563466"/>
    <lineage>
        <taxon>Eukaryota</taxon>
        <taxon>Fungi</taxon>
        <taxon>Dikarya</taxon>
        <taxon>Ascomycota</taxon>
        <taxon>Pezizomycotina</taxon>
        <taxon>Sordariomycetes</taxon>
        <taxon>Hypocreomycetidae</taxon>
        <taxon>Microascales</taxon>
        <taxon>Microascaceae</taxon>
        <taxon>Scedosporium</taxon>
    </lineage>
</organism>
<gene>
    <name evidence="2" type="ORF">SAPIO_CDS2506</name>
</gene>
<evidence type="ECO:0000313" key="2">
    <source>
        <dbReference type="EMBL" id="KEZ45078.1"/>
    </source>
</evidence>
<dbReference type="EMBL" id="JOWA01000086">
    <property type="protein sequence ID" value="KEZ45078.1"/>
    <property type="molecule type" value="Genomic_DNA"/>
</dbReference>